<reference evidence="1 2" key="1">
    <citation type="submission" date="2024-09" db="EMBL/GenBank/DDBJ databases">
        <title>Floridaenema gen nov. (Aerosakkonemataceae, Aerosakkonematales ord. nov., Cyanobacteria) from benthic tropical and subtropical fresh waters, with the description of four new species.</title>
        <authorList>
            <person name="Moretto J.A."/>
            <person name="Berthold D.E."/>
            <person name="Lefler F.W."/>
            <person name="Huang I.-S."/>
            <person name="Laughinghouse H. IV."/>
        </authorList>
    </citation>
    <scope>NUCLEOTIDE SEQUENCE [LARGE SCALE GENOMIC DNA]</scope>
    <source>
        <strain evidence="1 2">BLCC-F46</strain>
    </source>
</reference>
<gene>
    <name evidence="1" type="ORF">ACE1CC_16235</name>
</gene>
<evidence type="ECO:0000313" key="2">
    <source>
        <dbReference type="Proteomes" id="UP001576774"/>
    </source>
</evidence>
<dbReference type="InterPro" id="IPR009003">
    <property type="entry name" value="Peptidase_S1_PA"/>
</dbReference>
<sequence length="249" mass="27547">MPNSESQPIYSSSIVTQNLSTPPQVKLSVPAIAQQVSVRIVSDRGMGSGVIVDRTGQTYTVVTNDHVLADNKDHPYSILTADGQTHSGRWLPSANFPNLDLALVQFQSQRVYQVAVIADWKTLAVGDPVYAAGFPNWHWINSDAIEETRHWGTKAFRLTSGKVGMLPDKSLQEGYQLGYTNDIEEGMSGGPVLDRYGRLMGINGRAKYPFKGINVFIFADGSLPSEELFREMESLSWAIPVTRFQQAIR</sequence>
<accession>A0ABV4X6J0</accession>
<dbReference type="Proteomes" id="UP001576774">
    <property type="component" value="Unassembled WGS sequence"/>
</dbReference>
<dbReference type="Gene3D" id="2.40.10.10">
    <property type="entry name" value="Trypsin-like serine proteases"/>
    <property type="match status" value="2"/>
</dbReference>
<keyword evidence="1" id="KW-0645">Protease</keyword>
<dbReference type="GO" id="GO:0008233">
    <property type="term" value="F:peptidase activity"/>
    <property type="evidence" value="ECO:0007669"/>
    <property type="project" value="UniProtKB-KW"/>
</dbReference>
<dbReference type="SUPFAM" id="SSF50494">
    <property type="entry name" value="Trypsin-like serine proteases"/>
    <property type="match status" value="1"/>
</dbReference>
<dbReference type="GO" id="GO:0006508">
    <property type="term" value="P:proteolysis"/>
    <property type="evidence" value="ECO:0007669"/>
    <property type="project" value="UniProtKB-KW"/>
</dbReference>
<comment type="caution">
    <text evidence="1">The sequence shown here is derived from an EMBL/GenBank/DDBJ whole genome shotgun (WGS) entry which is preliminary data.</text>
</comment>
<dbReference type="PANTHER" id="PTHR43019">
    <property type="entry name" value="SERINE ENDOPROTEASE DEGS"/>
    <property type="match status" value="1"/>
</dbReference>
<dbReference type="PANTHER" id="PTHR43019:SF23">
    <property type="entry name" value="PROTEASE DO-LIKE 5, CHLOROPLASTIC"/>
    <property type="match status" value="1"/>
</dbReference>
<evidence type="ECO:0000313" key="1">
    <source>
        <dbReference type="EMBL" id="MFB2878401.1"/>
    </source>
</evidence>
<keyword evidence="1" id="KW-0378">Hydrolase</keyword>
<dbReference type="Pfam" id="PF13365">
    <property type="entry name" value="Trypsin_2"/>
    <property type="match status" value="1"/>
</dbReference>
<dbReference type="EMBL" id="JBHFNQ010000121">
    <property type="protein sequence ID" value="MFB2878401.1"/>
    <property type="molecule type" value="Genomic_DNA"/>
</dbReference>
<organism evidence="1 2">
    <name type="scientific">Floridaenema aerugineum BLCC-F46</name>
    <dbReference type="NCBI Taxonomy" id="3153654"/>
    <lineage>
        <taxon>Bacteria</taxon>
        <taxon>Bacillati</taxon>
        <taxon>Cyanobacteriota</taxon>
        <taxon>Cyanophyceae</taxon>
        <taxon>Oscillatoriophycideae</taxon>
        <taxon>Aerosakkonematales</taxon>
        <taxon>Aerosakkonemataceae</taxon>
        <taxon>Floridanema</taxon>
        <taxon>Floridanema aerugineum</taxon>
    </lineage>
</organism>
<protein>
    <submittedName>
        <fullName evidence="1">Serine protease</fullName>
    </submittedName>
</protein>
<keyword evidence="2" id="KW-1185">Reference proteome</keyword>
<name>A0ABV4X6J0_9CYAN</name>
<proteinExistence type="predicted"/>
<dbReference type="InterPro" id="IPR043504">
    <property type="entry name" value="Peptidase_S1_PA_chymotrypsin"/>
</dbReference>